<protein>
    <submittedName>
        <fullName evidence="1">Uncharacterized protein</fullName>
    </submittedName>
</protein>
<dbReference type="Proteomes" id="UP000824031">
    <property type="component" value="Unassembled WGS sequence"/>
</dbReference>
<accession>A0A9D2F540</accession>
<proteinExistence type="predicted"/>
<name>A0A9D2F540_9FIRM</name>
<reference evidence="1" key="1">
    <citation type="journal article" date="2021" name="PeerJ">
        <title>Extensive microbial diversity within the chicken gut microbiome revealed by metagenomics and culture.</title>
        <authorList>
            <person name="Gilroy R."/>
            <person name="Ravi A."/>
            <person name="Getino M."/>
            <person name="Pursley I."/>
            <person name="Horton D.L."/>
            <person name="Alikhan N.F."/>
            <person name="Baker D."/>
            <person name="Gharbi K."/>
            <person name="Hall N."/>
            <person name="Watson M."/>
            <person name="Adriaenssens E.M."/>
            <person name="Foster-Nyarko E."/>
            <person name="Jarju S."/>
            <person name="Secka A."/>
            <person name="Antonio M."/>
            <person name="Oren A."/>
            <person name="Chaudhuri R.R."/>
            <person name="La Ragione R."/>
            <person name="Hildebrand F."/>
            <person name="Pallen M.J."/>
        </authorList>
    </citation>
    <scope>NUCLEOTIDE SEQUENCE</scope>
    <source>
        <strain evidence="1">3436</strain>
    </source>
</reference>
<sequence length="75" mass="7730">MSVKLSKIALGAWVWGIAKGTLPIIGVTGISRVEDAAKAAALAPSCPGAEIRVGASRLFNGRVQLGELKAWAESL</sequence>
<reference evidence="1" key="2">
    <citation type="submission" date="2021-04" db="EMBL/GenBank/DDBJ databases">
        <authorList>
            <person name="Gilroy R."/>
        </authorList>
    </citation>
    <scope>NUCLEOTIDE SEQUENCE</scope>
    <source>
        <strain evidence="1">3436</strain>
    </source>
</reference>
<comment type="caution">
    <text evidence="1">The sequence shown here is derived from an EMBL/GenBank/DDBJ whole genome shotgun (WGS) entry which is preliminary data.</text>
</comment>
<dbReference type="EMBL" id="DXBO01000144">
    <property type="protein sequence ID" value="HIZ49075.1"/>
    <property type="molecule type" value="Genomic_DNA"/>
</dbReference>
<organism evidence="1 2">
    <name type="scientific">Candidatus Gemmiger excrementavium</name>
    <dbReference type="NCBI Taxonomy" id="2838608"/>
    <lineage>
        <taxon>Bacteria</taxon>
        <taxon>Bacillati</taxon>
        <taxon>Bacillota</taxon>
        <taxon>Clostridia</taxon>
        <taxon>Eubacteriales</taxon>
        <taxon>Gemmiger</taxon>
    </lineage>
</organism>
<evidence type="ECO:0000313" key="1">
    <source>
        <dbReference type="EMBL" id="HIZ49075.1"/>
    </source>
</evidence>
<gene>
    <name evidence="1" type="ORF">H9810_10170</name>
</gene>
<evidence type="ECO:0000313" key="2">
    <source>
        <dbReference type="Proteomes" id="UP000824031"/>
    </source>
</evidence>
<dbReference type="AlphaFoldDB" id="A0A9D2F540"/>